<feature type="active site" description="Phosphoserine intermediate" evidence="6">
    <location>
        <position position="105"/>
    </location>
</feature>
<comment type="function">
    <text evidence="6">Catalyzes the conversion of glucosamine-6-phosphate to glucosamine-1-phosphate.</text>
</comment>
<feature type="binding site" evidence="6">
    <location>
        <position position="250"/>
    </location>
    <ligand>
        <name>Mg(2+)</name>
        <dbReference type="ChEBI" id="CHEBI:18420"/>
    </ligand>
</feature>
<dbReference type="InterPro" id="IPR036900">
    <property type="entry name" value="A-D-PHexomutase_C_sf"/>
</dbReference>
<dbReference type="AlphaFoldDB" id="A0A1Y5FJG4"/>
<dbReference type="InterPro" id="IPR005843">
    <property type="entry name" value="A-D-PHexomutase_C"/>
</dbReference>
<sequence>MSERKLFGTDGIRGKANIYPMTPEVATALGRAVTHYFQGRTKRKKPLIIVGKDTRLSCYMFEQAFAAGVCSQGGEVILTGPLPTPGVAFVTESMRADAGVMISASHNHYSDNGIKIFDSVGHKLPDEVELQLEELVLNLQLMPVKVGGELGNAKRLREVFGRYLVHVKSTLSDICKLDQMRIVLDCANGAGYRVAPMMFDELGAEVMTLGVDPNGQNINSNCGSLHPEEACEQVKKYRADLGVCLDGDADRVTLIDDEGVVIEGDALIGIFAKLLLDTGRMKKGDTVVGTVMSNLGLENYVKSLGLKFHRTKVGDRYIVGYMRDNNCILGGEPSGHVIFGEYATTGDGCLAALKAIEAMKYYNKSIRELASAIDLYPHLVKNVVVKNKVPLEDVEPIQKIVKEIESSLGDRGRILLRYSGTESLARVMVEGEKLADVHSYCDRLVDVVTKELGN</sequence>
<evidence type="ECO:0000259" key="9">
    <source>
        <dbReference type="Pfam" id="PF02879"/>
    </source>
</evidence>
<dbReference type="SUPFAM" id="SSF53738">
    <property type="entry name" value="Phosphoglucomutase, first 3 domains"/>
    <property type="match status" value="3"/>
</dbReference>
<dbReference type="GO" id="GO:0006048">
    <property type="term" value="P:UDP-N-acetylglucosamine biosynthetic process"/>
    <property type="evidence" value="ECO:0007669"/>
    <property type="project" value="TreeGrafter"/>
</dbReference>
<dbReference type="InterPro" id="IPR006352">
    <property type="entry name" value="GlmM_bact"/>
</dbReference>
<reference evidence="12" key="1">
    <citation type="journal article" date="2017" name="Proc. Natl. Acad. Sci. U.S.A.">
        <title>Simulation of Deepwater Horizon oil plume reveals substrate specialization within a complex community of hydrocarbon-degraders.</title>
        <authorList>
            <person name="Hu P."/>
            <person name="Dubinsky E.A."/>
            <person name="Probst A.J."/>
            <person name="Wang J."/>
            <person name="Sieber C.M.K."/>
            <person name="Tom L.M."/>
            <person name="Gardinali P."/>
            <person name="Banfield J.F."/>
            <person name="Atlas R.M."/>
            <person name="Andersen G.L."/>
        </authorList>
    </citation>
    <scope>NUCLEOTIDE SEQUENCE [LARGE SCALE GENOMIC DNA]</scope>
</reference>
<comment type="caution">
    <text evidence="11">The sequence shown here is derived from an EMBL/GenBank/DDBJ whole genome shotgun (WGS) entry which is preliminary data.</text>
</comment>
<dbReference type="PANTHER" id="PTHR42946">
    <property type="entry name" value="PHOSPHOHEXOSE MUTASE"/>
    <property type="match status" value="1"/>
</dbReference>
<feature type="binding site" description="via phosphate group" evidence="6">
    <location>
        <position position="105"/>
    </location>
    <ligand>
        <name>Mg(2+)</name>
        <dbReference type="ChEBI" id="CHEBI:18420"/>
    </ligand>
</feature>
<accession>A0A1Y5FJG4</accession>
<feature type="domain" description="Alpha-D-phosphohexomutase alpha/beta/alpha" evidence="9">
    <location>
        <begin position="162"/>
        <end position="259"/>
    </location>
</feature>
<feature type="modified residue" description="Phosphoserine" evidence="6">
    <location>
        <position position="105"/>
    </location>
</feature>
<evidence type="ECO:0000256" key="5">
    <source>
        <dbReference type="ARBA" id="ARBA00023235"/>
    </source>
</evidence>
<keyword evidence="2 6" id="KW-0597">Phosphoprotein</keyword>
<dbReference type="FunFam" id="3.40.120.10:FF:000001">
    <property type="entry name" value="Phosphoglucosamine mutase"/>
    <property type="match status" value="1"/>
</dbReference>
<comment type="similarity">
    <text evidence="1 6">Belongs to the phosphohexose mutase family.</text>
</comment>
<keyword evidence="5 6" id="KW-0413">Isomerase</keyword>
<evidence type="ECO:0000259" key="8">
    <source>
        <dbReference type="Pfam" id="PF02878"/>
    </source>
</evidence>
<dbReference type="InterPro" id="IPR005845">
    <property type="entry name" value="A-D-PHexomutase_a/b/a-II"/>
</dbReference>
<dbReference type="Gene3D" id="3.30.310.50">
    <property type="entry name" value="Alpha-D-phosphohexomutase, C-terminal domain"/>
    <property type="match status" value="1"/>
</dbReference>
<comment type="cofactor">
    <cofactor evidence="6">
        <name>Mg(2+)</name>
        <dbReference type="ChEBI" id="CHEBI:18420"/>
    </cofactor>
    <text evidence="6">Binds 1 Mg(2+) ion per subunit.</text>
</comment>
<dbReference type="GO" id="GO:0000287">
    <property type="term" value="F:magnesium ion binding"/>
    <property type="evidence" value="ECO:0007669"/>
    <property type="project" value="UniProtKB-UniRule"/>
</dbReference>
<comment type="PTM">
    <text evidence="6">Activated by phosphorylation.</text>
</comment>
<dbReference type="GO" id="GO:0009252">
    <property type="term" value="P:peptidoglycan biosynthetic process"/>
    <property type="evidence" value="ECO:0007669"/>
    <property type="project" value="TreeGrafter"/>
</dbReference>
<name>A0A1Y5FJG4_9BACT</name>
<dbReference type="GO" id="GO:0005975">
    <property type="term" value="P:carbohydrate metabolic process"/>
    <property type="evidence" value="ECO:0007669"/>
    <property type="project" value="InterPro"/>
</dbReference>
<evidence type="ECO:0000256" key="2">
    <source>
        <dbReference type="ARBA" id="ARBA00022553"/>
    </source>
</evidence>
<gene>
    <name evidence="6" type="primary">glmM</name>
    <name evidence="11" type="ORF">A9Q84_02900</name>
</gene>
<dbReference type="Gene3D" id="3.40.120.10">
    <property type="entry name" value="Alpha-D-Glucose-1,6-Bisphosphate, subunit A, domain 3"/>
    <property type="match status" value="3"/>
</dbReference>
<dbReference type="NCBIfam" id="TIGR01455">
    <property type="entry name" value="glmM"/>
    <property type="match status" value="1"/>
</dbReference>
<feature type="domain" description="Alpha-D-phosphohexomutase C-terminal" evidence="7">
    <location>
        <begin position="382"/>
        <end position="446"/>
    </location>
</feature>
<evidence type="ECO:0000313" key="12">
    <source>
        <dbReference type="Proteomes" id="UP000196531"/>
    </source>
</evidence>
<dbReference type="GO" id="GO:0005829">
    <property type="term" value="C:cytosol"/>
    <property type="evidence" value="ECO:0007669"/>
    <property type="project" value="TreeGrafter"/>
</dbReference>
<dbReference type="InterPro" id="IPR005846">
    <property type="entry name" value="A-D-PHexomutase_a/b/a-III"/>
</dbReference>
<dbReference type="PRINTS" id="PR00509">
    <property type="entry name" value="PGMPMM"/>
</dbReference>
<dbReference type="EMBL" id="MAAO01000002">
    <property type="protein sequence ID" value="OUR99997.1"/>
    <property type="molecule type" value="Genomic_DNA"/>
</dbReference>
<feature type="domain" description="Alpha-D-phosphohexomutase alpha/beta/alpha" evidence="8">
    <location>
        <begin position="4"/>
        <end position="138"/>
    </location>
</feature>
<dbReference type="NCBIfam" id="NF008139">
    <property type="entry name" value="PRK10887.1"/>
    <property type="match status" value="1"/>
</dbReference>
<dbReference type="EC" id="5.4.2.10" evidence="6"/>
<dbReference type="Proteomes" id="UP000196531">
    <property type="component" value="Unassembled WGS sequence"/>
</dbReference>
<dbReference type="InterPro" id="IPR005844">
    <property type="entry name" value="A-D-PHexomutase_a/b/a-I"/>
</dbReference>
<protein>
    <recommendedName>
        <fullName evidence="6">Phosphoglucosamine mutase</fullName>
        <ecNumber evidence="6">5.4.2.10</ecNumber>
    </recommendedName>
</protein>
<feature type="binding site" evidence="6">
    <location>
        <position position="246"/>
    </location>
    <ligand>
        <name>Mg(2+)</name>
        <dbReference type="ChEBI" id="CHEBI:18420"/>
    </ligand>
</feature>
<feature type="binding site" evidence="6">
    <location>
        <position position="248"/>
    </location>
    <ligand>
        <name>Mg(2+)</name>
        <dbReference type="ChEBI" id="CHEBI:18420"/>
    </ligand>
</feature>
<dbReference type="SUPFAM" id="SSF55957">
    <property type="entry name" value="Phosphoglucomutase, C-terminal domain"/>
    <property type="match status" value="1"/>
</dbReference>
<proteinExistence type="inferred from homology"/>
<dbReference type="GO" id="GO:0008966">
    <property type="term" value="F:phosphoglucosamine mutase activity"/>
    <property type="evidence" value="ECO:0007669"/>
    <property type="project" value="UniProtKB-UniRule"/>
</dbReference>
<feature type="domain" description="Alpha-D-phosphohexomutase alpha/beta/alpha" evidence="10">
    <location>
        <begin position="263"/>
        <end position="372"/>
    </location>
</feature>
<dbReference type="FunFam" id="3.40.120.10:FF:000003">
    <property type="entry name" value="Phosphoglucosamine mutase"/>
    <property type="match status" value="1"/>
</dbReference>
<organism evidence="11 12">
    <name type="scientific">Halobacteriovorax marinus</name>
    <dbReference type="NCBI Taxonomy" id="97084"/>
    <lineage>
        <taxon>Bacteria</taxon>
        <taxon>Pseudomonadati</taxon>
        <taxon>Bdellovibrionota</taxon>
        <taxon>Bacteriovoracia</taxon>
        <taxon>Bacteriovoracales</taxon>
        <taxon>Halobacteriovoraceae</taxon>
        <taxon>Halobacteriovorax</taxon>
    </lineage>
</organism>
<keyword evidence="3 6" id="KW-0479">Metal-binding</keyword>
<evidence type="ECO:0000259" key="7">
    <source>
        <dbReference type="Pfam" id="PF00408"/>
    </source>
</evidence>
<evidence type="ECO:0000256" key="6">
    <source>
        <dbReference type="HAMAP-Rule" id="MF_01554"/>
    </source>
</evidence>
<evidence type="ECO:0000256" key="3">
    <source>
        <dbReference type="ARBA" id="ARBA00022723"/>
    </source>
</evidence>
<dbReference type="HAMAP" id="MF_01554_B">
    <property type="entry name" value="GlmM_B"/>
    <property type="match status" value="1"/>
</dbReference>
<evidence type="ECO:0000259" key="10">
    <source>
        <dbReference type="Pfam" id="PF02880"/>
    </source>
</evidence>
<dbReference type="Pfam" id="PF00408">
    <property type="entry name" value="PGM_PMM_IV"/>
    <property type="match status" value="1"/>
</dbReference>
<dbReference type="GO" id="GO:0004615">
    <property type="term" value="F:phosphomannomutase activity"/>
    <property type="evidence" value="ECO:0007669"/>
    <property type="project" value="TreeGrafter"/>
</dbReference>
<dbReference type="InterPro" id="IPR005841">
    <property type="entry name" value="Alpha-D-phosphohexomutase_SF"/>
</dbReference>
<evidence type="ECO:0000256" key="4">
    <source>
        <dbReference type="ARBA" id="ARBA00022842"/>
    </source>
</evidence>
<dbReference type="Pfam" id="PF02878">
    <property type="entry name" value="PGM_PMM_I"/>
    <property type="match status" value="1"/>
</dbReference>
<dbReference type="InterPro" id="IPR050060">
    <property type="entry name" value="Phosphoglucosamine_mutase"/>
</dbReference>
<dbReference type="PANTHER" id="PTHR42946:SF1">
    <property type="entry name" value="PHOSPHOGLUCOMUTASE (ALPHA-D-GLUCOSE-1,6-BISPHOSPHATE-DEPENDENT)"/>
    <property type="match status" value="1"/>
</dbReference>
<evidence type="ECO:0000313" key="11">
    <source>
        <dbReference type="EMBL" id="OUR99997.1"/>
    </source>
</evidence>
<dbReference type="Pfam" id="PF02880">
    <property type="entry name" value="PGM_PMM_III"/>
    <property type="match status" value="1"/>
</dbReference>
<dbReference type="CDD" id="cd05802">
    <property type="entry name" value="GlmM"/>
    <property type="match status" value="1"/>
</dbReference>
<dbReference type="InterPro" id="IPR016055">
    <property type="entry name" value="A-D-PHexomutase_a/b/a-I/II/III"/>
</dbReference>
<dbReference type="Pfam" id="PF02879">
    <property type="entry name" value="PGM_PMM_II"/>
    <property type="match status" value="1"/>
</dbReference>
<evidence type="ECO:0000256" key="1">
    <source>
        <dbReference type="ARBA" id="ARBA00010231"/>
    </source>
</evidence>
<keyword evidence="4 6" id="KW-0460">Magnesium</keyword>
<comment type="catalytic activity">
    <reaction evidence="6">
        <text>alpha-D-glucosamine 1-phosphate = D-glucosamine 6-phosphate</text>
        <dbReference type="Rhea" id="RHEA:23424"/>
        <dbReference type="ChEBI" id="CHEBI:58516"/>
        <dbReference type="ChEBI" id="CHEBI:58725"/>
        <dbReference type="EC" id="5.4.2.10"/>
    </reaction>
</comment>